<dbReference type="AlphaFoldDB" id="A0A0L0NLM6"/>
<dbReference type="Proteomes" id="UP000036947">
    <property type="component" value="Unassembled WGS sequence"/>
</dbReference>
<dbReference type="Pfam" id="PF00328">
    <property type="entry name" value="His_Phos_2"/>
    <property type="match status" value="1"/>
</dbReference>
<evidence type="ECO:0008006" key="7">
    <source>
        <dbReference type="Google" id="ProtNLM"/>
    </source>
</evidence>
<dbReference type="InterPro" id="IPR000560">
    <property type="entry name" value="His_Pase_clade-2"/>
</dbReference>
<reference evidence="5 6" key="1">
    <citation type="journal article" date="2015" name="BMC Genomics">
        <title>The genome of the truffle-parasite Tolypocladium ophioglossoides and the evolution of antifungal peptaibiotics.</title>
        <authorList>
            <person name="Quandt C.A."/>
            <person name="Bushley K.E."/>
            <person name="Spatafora J.W."/>
        </authorList>
    </citation>
    <scope>NUCLEOTIDE SEQUENCE [LARGE SCALE GENOMIC DNA]</scope>
    <source>
        <strain evidence="5 6">CBS 100239</strain>
    </source>
</reference>
<feature type="transmembrane region" description="Helical" evidence="3">
    <location>
        <begin position="438"/>
        <end position="464"/>
    </location>
</feature>
<keyword evidence="3" id="KW-0812">Transmembrane</keyword>
<feature type="compositionally biased region" description="Polar residues" evidence="2">
    <location>
        <begin position="411"/>
        <end position="426"/>
    </location>
</feature>
<feature type="region of interest" description="Disordered" evidence="2">
    <location>
        <begin position="411"/>
        <end position="430"/>
    </location>
</feature>
<evidence type="ECO:0000313" key="5">
    <source>
        <dbReference type="EMBL" id="KND94948.1"/>
    </source>
</evidence>
<keyword evidence="3" id="KW-1133">Transmembrane helix</keyword>
<feature type="chain" id="PRO_5005545195" description="Lysosomal acid phosphatase" evidence="4">
    <location>
        <begin position="20"/>
        <end position="485"/>
    </location>
</feature>
<organism evidence="5 6">
    <name type="scientific">Tolypocladium ophioglossoides (strain CBS 100239)</name>
    <name type="common">Snaketongue truffleclub</name>
    <name type="synonym">Elaphocordyceps ophioglossoides</name>
    <dbReference type="NCBI Taxonomy" id="1163406"/>
    <lineage>
        <taxon>Eukaryota</taxon>
        <taxon>Fungi</taxon>
        <taxon>Dikarya</taxon>
        <taxon>Ascomycota</taxon>
        <taxon>Pezizomycotina</taxon>
        <taxon>Sordariomycetes</taxon>
        <taxon>Hypocreomycetidae</taxon>
        <taxon>Hypocreales</taxon>
        <taxon>Ophiocordycipitaceae</taxon>
        <taxon>Tolypocladium</taxon>
    </lineage>
</organism>
<evidence type="ECO:0000256" key="2">
    <source>
        <dbReference type="SAM" id="MobiDB-lite"/>
    </source>
</evidence>
<dbReference type="Gene3D" id="3.40.50.1240">
    <property type="entry name" value="Phosphoglycerate mutase-like"/>
    <property type="match status" value="1"/>
</dbReference>
<dbReference type="OrthoDB" id="2585655at2759"/>
<sequence>MHPKLLLVAGLSASSLVAAADGSERVLGVYLFHRHGDRTAKAWKPVNLTALGATEVYSSGSFYRSRYVAASAPAASRIAGLSADTAVLSQLEVTAPKDAVLEGSALVFLQGLYPPTGSAGVETLANGSKVEAPLGGYQYVPVDALADAASSAKSEDNAWLQGGSGCGNAVVSSNTYFTSAAYKETYDDSRDFYQRLLPVINGTYGADAANFKNGYAVFDLINVATIHNASIPASNLLDNSTRARLYDLASVQEWNLAYNSSEPVRAIAGSVLAGQVLAALQDVVDAKASAPKFNAQFGAYGTFMAFFGLAQLPAASPDFYGICDYASSMAFELVTSVADAKPKPEDVSVRFLFANGTAAEKGLKAFPLFGQSKDTLSWTDFKAGMGKFAIADTKHWCTLCGNTNGQCAAGNSTSSDGGATAQNTDGSGSGVSRPVAGVIGALVTLVVILGLQAAVMLFGGLRLVKKSTLAGARRGVETSEAGVKS</sequence>
<comment type="similarity">
    <text evidence="1">Belongs to the histidine acid phosphatase family.</text>
</comment>
<dbReference type="GO" id="GO:0016791">
    <property type="term" value="F:phosphatase activity"/>
    <property type="evidence" value="ECO:0007669"/>
    <property type="project" value="TreeGrafter"/>
</dbReference>
<evidence type="ECO:0000256" key="1">
    <source>
        <dbReference type="ARBA" id="ARBA00005375"/>
    </source>
</evidence>
<name>A0A0L0NLM6_TOLOC</name>
<dbReference type="InterPro" id="IPR029033">
    <property type="entry name" value="His_PPase_superfam"/>
</dbReference>
<comment type="caution">
    <text evidence="5">The sequence shown here is derived from an EMBL/GenBank/DDBJ whole genome shotgun (WGS) entry which is preliminary data.</text>
</comment>
<evidence type="ECO:0000313" key="6">
    <source>
        <dbReference type="Proteomes" id="UP000036947"/>
    </source>
</evidence>
<gene>
    <name evidence="5" type="ORF">TOPH_00217</name>
</gene>
<keyword evidence="4" id="KW-0732">Signal</keyword>
<feature type="signal peptide" evidence="4">
    <location>
        <begin position="1"/>
        <end position="19"/>
    </location>
</feature>
<dbReference type="EMBL" id="LFRF01000001">
    <property type="protein sequence ID" value="KND94948.1"/>
    <property type="molecule type" value="Genomic_DNA"/>
</dbReference>
<accession>A0A0L0NLM6</accession>
<keyword evidence="3" id="KW-0472">Membrane</keyword>
<protein>
    <recommendedName>
        <fullName evidence="7">Lysosomal acid phosphatase</fullName>
    </recommendedName>
</protein>
<dbReference type="SUPFAM" id="SSF53254">
    <property type="entry name" value="Phosphoglycerate mutase-like"/>
    <property type="match status" value="1"/>
</dbReference>
<proteinExistence type="inferred from homology"/>
<evidence type="ECO:0000256" key="3">
    <source>
        <dbReference type="SAM" id="Phobius"/>
    </source>
</evidence>
<dbReference type="STRING" id="1163406.A0A0L0NLM6"/>
<dbReference type="PANTHER" id="PTHR11567">
    <property type="entry name" value="ACID PHOSPHATASE-RELATED"/>
    <property type="match status" value="1"/>
</dbReference>
<keyword evidence="6" id="KW-1185">Reference proteome</keyword>
<dbReference type="InterPro" id="IPR050645">
    <property type="entry name" value="Histidine_acid_phosphatase"/>
</dbReference>
<dbReference type="PANTHER" id="PTHR11567:SF142">
    <property type="entry name" value="PHOSPHOGLYCERATE MUTASE-LIKE PROTEIN"/>
    <property type="match status" value="1"/>
</dbReference>
<evidence type="ECO:0000256" key="4">
    <source>
        <dbReference type="SAM" id="SignalP"/>
    </source>
</evidence>